<dbReference type="InterPro" id="IPR000182">
    <property type="entry name" value="GNAT_dom"/>
</dbReference>
<name>A0A3S0GER1_9ENTE</name>
<dbReference type="InterPro" id="IPR016181">
    <property type="entry name" value="Acyl_CoA_acyltransferase"/>
</dbReference>
<dbReference type="GO" id="GO:0005737">
    <property type="term" value="C:cytoplasm"/>
    <property type="evidence" value="ECO:0007669"/>
    <property type="project" value="UniProtKB-SubCell"/>
</dbReference>
<dbReference type="Pfam" id="PF00583">
    <property type="entry name" value="Acetyltransf_1"/>
    <property type="match status" value="1"/>
</dbReference>
<gene>
    <name evidence="7" type="primary">rimI</name>
    <name evidence="7" type="ORF">C7P63_02995</name>
</gene>
<evidence type="ECO:0000256" key="3">
    <source>
        <dbReference type="ARBA" id="ARBA00022679"/>
    </source>
</evidence>
<evidence type="ECO:0000259" key="6">
    <source>
        <dbReference type="PROSITE" id="PS51186"/>
    </source>
</evidence>
<evidence type="ECO:0000256" key="2">
    <source>
        <dbReference type="ARBA" id="ARBA00022490"/>
    </source>
</evidence>
<comment type="similarity">
    <text evidence="1 5">Belongs to the acetyltransferase family. RimI subfamily.</text>
</comment>
<comment type="function">
    <text evidence="5">Acetylates the N-terminal alanine of ribosomal protein bS18.</text>
</comment>
<dbReference type="PROSITE" id="PS51186">
    <property type="entry name" value="GNAT"/>
    <property type="match status" value="1"/>
</dbReference>
<accession>A0A3S0GER1</accession>
<dbReference type="Gene3D" id="3.40.630.30">
    <property type="match status" value="1"/>
</dbReference>
<dbReference type="NCBIfam" id="TIGR01575">
    <property type="entry name" value="rimI"/>
    <property type="match status" value="1"/>
</dbReference>
<comment type="subcellular location">
    <subcellularLocation>
        <location evidence="5">Cytoplasm</location>
    </subcellularLocation>
</comment>
<dbReference type="PANTHER" id="PTHR43420">
    <property type="entry name" value="ACETYLTRANSFERASE"/>
    <property type="match status" value="1"/>
</dbReference>
<proteinExistence type="inferred from homology"/>
<protein>
    <recommendedName>
        <fullName evidence="5">[Ribosomal protein bS18]-alanine N-acetyltransferase</fullName>
        <ecNumber evidence="5">2.3.1.266</ecNumber>
    </recommendedName>
</protein>
<evidence type="ECO:0000313" key="8">
    <source>
        <dbReference type="Proteomes" id="UP000277864"/>
    </source>
</evidence>
<dbReference type="EC" id="2.3.1.266" evidence="5"/>
<evidence type="ECO:0000313" key="7">
    <source>
        <dbReference type="EMBL" id="RST90061.1"/>
    </source>
</evidence>
<reference evidence="7 8" key="1">
    <citation type="submission" date="2018-03" db="EMBL/GenBank/DDBJ databases">
        <authorList>
            <person name="Gulvik C.A."/>
        </authorList>
    </citation>
    <scope>NUCLEOTIDE SEQUENCE [LARGE SCALE GENOMIC DNA]</scope>
    <source>
        <strain evidence="7 8">JCM 31581</strain>
    </source>
</reference>
<sequence>MSEIIERQVLDIWQLLEESYPNGAPWNQEQLRESLEQSYIHVLETRQDNQLVAVLIYHQLFDESELIHIGVKPAYQNQHLAQKLMDQWLARCVEEGVTQCFLEVRVSNLKAQHVYQQQGFQPIATRKNYYQDPVEDAWIYQKKLEC</sequence>
<keyword evidence="3 7" id="KW-0808">Transferase</keyword>
<evidence type="ECO:0000256" key="5">
    <source>
        <dbReference type="RuleBase" id="RU363094"/>
    </source>
</evidence>
<dbReference type="GO" id="GO:0008999">
    <property type="term" value="F:protein-N-terminal-alanine acetyltransferase activity"/>
    <property type="evidence" value="ECO:0007669"/>
    <property type="project" value="UniProtKB-EC"/>
</dbReference>
<dbReference type="SUPFAM" id="SSF55729">
    <property type="entry name" value="Acyl-CoA N-acyltransferases (Nat)"/>
    <property type="match status" value="1"/>
</dbReference>
<keyword evidence="4" id="KW-0012">Acyltransferase</keyword>
<dbReference type="Proteomes" id="UP000277864">
    <property type="component" value="Unassembled WGS sequence"/>
</dbReference>
<dbReference type="CDD" id="cd04301">
    <property type="entry name" value="NAT_SF"/>
    <property type="match status" value="1"/>
</dbReference>
<dbReference type="AlphaFoldDB" id="A0A3S0GER1"/>
<dbReference type="RefSeq" id="WP_125942676.1">
    <property type="nucleotide sequence ID" value="NZ_PXZH01000001.1"/>
</dbReference>
<feature type="domain" description="N-acetyltransferase" evidence="6">
    <location>
        <begin position="1"/>
        <end position="145"/>
    </location>
</feature>
<comment type="caution">
    <text evidence="7">The sequence shown here is derived from an EMBL/GenBank/DDBJ whole genome shotgun (WGS) entry which is preliminary data.</text>
</comment>
<dbReference type="PANTHER" id="PTHR43420:SF44">
    <property type="entry name" value="ACETYLTRANSFERASE YPEA"/>
    <property type="match status" value="1"/>
</dbReference>
<organism evidence="7 8">
    <name type="scientific">Vagococcus humatus</name>
    <dbReference type="NCBI Taxonomy" id="1889241"/>
    <lineage>
        <taxon>Bacteria</taxon>
        <taxon>Bacillati</taxon>
        <taxon>Bacillota</taxon>
        <taxon>Bacilli</taxon>
        <taxon>Lactobacillales</taxon>
        <taxon>Enterococcaceae</taxon>
        <taxon>Vagococcus</taxon>
    </lineage>
</organism>
<keyword evidence="2 5" id="KW-0963">Cytoplasm</keyword>
<keyword evidence="8" id="KW-1185">Reference proteome</keyword>
<dbReference type="InterPro" id="IPR006464">
    <property type="entry name" value="AcTrfase_RimI/Ard1"/>
</dbReference>
<dbReference type="InterPro" id="IPR050680">
    <property type="entry name" value="YpeA/RimI_acetyltransf"/>
</dbReference>
<dbReference type="EMBL" id="PXZH01000001">
    <property type="protein sequence ID" value="RST90061.1"/>
    <property type="molecule type" value="Genomic_DNA"/>
</dbReference>
<evidence type="ECO:0000256" key="4">
    <source>
        <dbReference type="ARBA" id="ARBA00023315"/>
    </source>
</evidence>
<dbReference type="OrthoDB" id="9794566at2"/>
<evidence type="ECO:0000256" key="1">
    <source>
        <dbReference type="ARBA" id="ARBA00005395"/>
    </source>
</evidence>
<comment type="catalytic activity">
    <reaction evidence="5">
        <text>N-terminal L-alanyl-[ribosomal protein bS18] + acetyl-CoA = N-terminal N(alpha)-acetyl-L-alanyl-[ribosomal protein bS18] + CoA + H(+)</text>
        <dbReference type="Rhea" id="RHEA:43756"/>
        <dbReference type="Rhea" id="RHEA-COMP:10676"/>
        <dbReference type="Rhea" id="RHEA-COMP:10677"/>
        <dbReference type="ChEBI" id="CHEBI:15378"/>
        <dbReference type="ChEBI" id="CHEBI:57287"/>
        <dbReference type="ChEBI" id="CHEBI:57288"/>
        <dbReference type="ChEBI" id="CHEBI:64718"/>
        <dbReference type="ChEBI" id="CHEBI:83683"/>
        <dbReference type="EC" id="2.3.1.266"/>
    </reaction>
</comment>